<accession>A0A8J3D1I1</accession>
<protein>
    <submittedName>
        <fullName evidence="1">Uncharacterized protein</fullName>
    </submittedName>
</protein>
<dbReference type="AlphaFoldDB" id="A0A8J3D1I1"/>
<reference evidence="1" key="1">
    <citation type="journal article" date="2014" name="Int. J. Syst. Evol. Microbiol.">
        <title>Complete genome sequence of Corynebacterium casei LMG S-19264T (=DSM 44701T), isolated from a smear-ripened cheese.</title>
        <authorList>
            <consortium name="US DOE Joint Genome Institute (JGI-PGF)"/>
            <person name="Walter F."/>
            <person name="Albersmeier A."/>
            <person name="Kalinowski J."/>
            <person name="Ruckert C."/>
        </authorList>
    </citation>
    <scope>NUCLEOTIDE SEQUENCE</scope>
    <source>
        <strain evidence="1">KCTC 23224</strain>
    </source>
</reference>
<keyword evidence="2" id="KW-1185">Reference proteome</keyword>
<gene>
    <name evidence="1" type="ORF">GCM10008106_32500</name>
</gene>
<reference evidence="1" key="2">
    <citation type="submission" date="2020-09" db="EMBL/GenBank/DDBJ databases">
        <authorList>
            <person name="Sun Q."/>
            <person name="Kim S."/>
        </authorList>
    </citation>
    <scope>NUCLEOTIDE SEQUENCE</scope>
    <source>
        <strain evidence="1">KCTC 23224</strain>
    </source>
</reference>
<organism evidence="1 2">
    <name type="scientific">Mongoliitalea lutea</name>
    <dbReference type="NCBI Taxonomy" id="849756"/>
    <lineage>
        <taxon>Bacteria</taxon>
        <taxon>Pseudomonadati</taxon>
        <taxon>Bacteroidota</taxon>
        <taxon>Cytophagia</taxon>
        <taxon>Cytophagales</taxon>
        <taxon>Cyclobacteriaceae</taxon>
        <taxon>Mongoliitalea</taxon>
    </lineage>
</organism>
<name>A0A8J3D1I1_9BACT</name>
<proteinExistence type="predicted"/>
<evidence type="ECO:0000313" key="1">
    <source>
        <dbReference type="EMBL" id="GHB49198.1"/>
    </source>
</evidence>
<dbReference type="EMBL" id="BMYF01000023">
    <property type="protein sequence ID" value="GHB49198.1"/>
    <property type="molecule type" value="Genomic_DNA"/>
</dbReference>
<comment type="caution">
    <text evidence="1">The sequence shown here is derived from an EMBL/GenBank/DDBJ whole genome shotgun (WGS) entry which is preliminary data.</text>
</comment>
<sequence length="357" mass="41390">MHIYLIADAASMQLTERLVVYLKPFFAPEVQFHIRPYEGESKSFWTWDALFAVGQQEKSSSLLPIGEHYFIFLVDGANEYNWFGAANPDASTIAFLQTSNWEDLGYKDTLYPIAYHLMALVTAMKFYGNDLTEDIFHEVSRGCMFDFTEFKEEVRYKLQAAQICPDCLSKMALQASDRLGAMDYIQRLFSLLRSVKEQLFSIDLHQYFGKLDYQLEIQEDTSLVLMVDNRSIELPISNGREKALFILLLRHEQGLSYKDFEKDMILREYLTIYFTYFVQQGSYTMLLNQAKEQIKARIFRKHLEPLVSRIRKKLQGCLVAYPEVLNALSIQYKEGALVVPMKRVKVVNRLGRSGLAS</sequence>
<evidence type="ECO:0000313" key="2">
    <source>
        <dbReference type="Proteomes" id="UP000642809"/>
    </source>
</evidence>
<dbReference type="RefSeq" id="WP_189585188.1">
    <property type="nucleotide sequence ID" value="NZ_BMYF01000023.1"/>
</dbReference>
<dbReference type="Proteomes" id="UP000642809">
    <property type="component" value="Unassembled WGS sequence"/>
</dbReference>